<evidence type="ECO:0000256" key="2">
    <source>
        <dbReference type="ARBA" id="ARBA00022842"/>
    </source>
</evidence>
<dbReference type="AlphaFoldDB" id="A0A8T2T511"/>
<dbReference type="Pfam" id="PF03492">
    <property type="entry name" value="Methyltransf_7"/>
    <property type="match status" value="1"/>
</dbReference>
<comment type="caution">
    <text evidence="3">The sequence shown here is derived from an EMBL/GenBank/DDBJ whole genome shotgun (WGS) entry which is preliminary data.</text>
</comment>
<dbReference type="InterPro" id="IPR029063">
    <property type="entry name" value="SAM-dependent_MTases_sf"/>
</dbReference>
<dbReference type="Proteomes" id="UP000825935">
    <property type="component" value="Chromosome 15"/>
</dbReference>
<gene>
    <name evidence="3" type="ORF">KP509_15G007000</name>
</gene>
<dbReference type="Gene3D" id="1.10.1200.270">
    <property type="entry name" value="Methyltransferase, alpha-helical capping domain"/>
    <property type="match status" value="1"/>
</dbReference>
<reference evidence="3" key="1">
    <citation type="submission" date="2021-08" db="EMBL/GenBank/DDBJ databases">
        <title>WGS assembly of Ceratopteris richardii.</title>
        <authorList>
            <person name="Marchant D.B."/>
            <person name="Chen G."/>
            <person name="Jenkins J."/>
            <person name="Shu S."/>
            <person name="Leebens-Mack J."/>
            <person name="Grimwood J."/>
            <person name="Schmutz J."/>
            <person name="Soltis P."/>
            <person name="Soltis D."/>
            <person name="Chen Z.-H."/>
        </authorList>
    </citation>
    <scope>NUCLEOTIDE SEQUENCE</scope>
    <source>
        <strain evidence="3">Whitten #5841</strain>
        <tissue evidence="3">Leaf</tissue>
    </source>
</reference>
<sequence length="413" mass="47952">MAESFRTDNTRAAACAMLTKEHKASYNSNSTPQRLVLQQCRPALEKAIADHQATMREKQKARDLRADCMWNTEKHRRGDAVEKAFGIADMGCASGPNCWTNMQFIIDCVKKHRSRQIITAGERRSAAEVYDSPIQYFFCDLPLNDFNDLLSEKEKYMGGREDCFVAAVAGNIHGRLFPPSSVQMVFSSTTLHWLSESPDLLSEPQAMNLMKKKIWVDGSHVYKDVKKVYVERWTEEFEAFLTSREKEMVNGGLMFLLIISCNESSPLQMQESCFQLFEESWIQLVEEGILTHSQLETFNIPWHLPTVAELESTIKRVPNLKIQHLDEVDVNAGDNYWKQWSHNPVELSQRLTNFYKSISWNLVENHVGSIRCESIFSRFNKLLERHLQSQFTWDPYWMYPWSHYAKVEIIKKL</sequence>
<organism evidence="3 4">
    <name type="scientific">Ceratopteris richardii</name>
    <name type="common">Triangle waterfern</name>
    <dbReference type="NCBI Taxonomy" id="49495"/>
    <lineage>
        <taxon>Eukaryota</taxon>
        <taxon>Viridiplantae</taxon>
        <taxon>Streptophyta</taxon>
        <taxon>Embryophyta</taxon>
        <taxon>Tracheophyta</taxon>
        <taxon>Polypodiopsida</taxon>
        <taxon>Polypodiidae</taxon>
        <taxon>Polypodiales</taxon>
        <taxon>Pteridineae</taxon>
        <taxon>Pteridaceae</taxon>
        <taxon>Parkerioideae</taxon>
        <taxon>Ceratopteris</taxon>
    </lineage>
</organism>
<evidence type="ECO:0000313" key="4">
    <source>
        <dbReference type="Proteomes" id="UP000825935"/>
    </source>
</evidence>
<dbReference type="GO" id="GO:0046872">
    <property type="term" value="F:metal ion binding"/>
    <property type="evidence" value="ECO:0007669"/>
    <property type="project" value="UniProtKB-KW"/>
</dbReference>
<dbReference type="OMA" id="NNETHHQ"/>
<evidence type="ECO:0000313" key="3">
    <source>
        <dbReference type="EMBL" id="KAH7404029.1"/>
    </source>
</evidence>
<keyword evidence="1" id="KW-0479">Metal-binding</keyword>
<evidence type="ECO:0000256" key="1">
    <source>
        <dbReference type="ARBA" id="ARBA00022723"/>
    </source>
</evidence>
<accession>A0A8T2T511</accession>
<dbReference type="EMBL" id="CM035420">
    <property type="protein sequence ID" value="KAH7404029.1"/>
    <property type="molecule type" value="Genomic_DNA"/>
</dbReference>
<dbReference type="GO" id="GO:0008168">
    <property type="term" value="F:methyltransferase activity"/>
    <property type="evidence" value="ECO:0007669"/>
    <property type="project" value="InterPro"/>
</dbReference>
<dbReference type="InterPro" id="IPR005299">
    <property type="entry name" value="MeTrfase_7"/>
</dbReference>
<proteinExistence type="predicted"/>
<keyword evidence="2" id="KW-0460">Magnesium</keyword>
<keyword evidence="4" id="KW-1185">Reference proteome</keyword>
<dbReference type="OrthoDB" id="1523883at2759"/>
<dbReference type="Gene3D" id="3.40.50.150">
    <property type="entry name" value="Vaccinia Virus protein VP39"/>
    <property type="match status" value="1"/>
</dbReference>
<protein>
    <submittedName>
        <fullName evidence="3">Uncharacterized protein</fullName>
    </submittedName>
</protein>
<dbReference type="SUPFAM" id="SSF53335">
    <property type="entry name" value="S-adenosyl-L-methionine-dependent methyltransferases"/>
    <property type="match status" value="1"/>
</dbReference>
<dbReference type="InterPro" id="IPR042086">
    <property type="entry name" value="MeTrfase_capping"/>
</dbReference>
<name>A0A8T2T511_CERRI</name>
<dbReference type="PANTHER" id="PTHR31009">
    <property type="entry name" value="S-ADENOSYL-L-METHIONINE:CARBOXYL METHYLTRANSFERASE FAMILY PROTEIN"/>
    <property type="match status" value="1"/>
</dbReference>